<dbReference type="InterPro" id="IPR051258">
    <property type="entry name" value="Diverse_Substrate_Transporter"/>
</dbReference>
<feature type="transmembrane region" description="Helical" evidence="7">
    <location>
        <begin position="34"/>
        <end position="53"/>
    </location>
</feature>
<feature type="domain" description="EamA" evidence="8">
    <location>
        <begin position="8"/>
        <end position="134"/>
    </location>
</feature>
<dbReference type="RefSeq" id="WP_186996467.1">
    <property type="nucleotide sequence ID" value="NZ_JACOQK010000001.1"/>
</dbReference>
<keyword evidence="3" id="KW-1003">Cell membrane</keyword>
<comment type="subcellular location">
    <subcellularLocation>
        <location evidence="1">Cell membrane</location>
        <topology evidence="1">Multi-pass membrane protein</topology>
    </subcellularLocation>
</comment>
<evidence type="ECO:0000256" key="7">
    <source>
        <dbReference type="SAM" id="Phobius"/>
    </source>
</evidence>
<dbReference type="PANTHER" id="PTHR42920:SF5">
    <property type="entry name" value="EAMA DOMAIN-CONTAINING PROTEIN"/>
    <property type="match status" value="1"/>
</dbReference>
<feature type="transmembrane region" description="Helical" evidence="7">
    <location>
        <begin position="174"/>
        <end position="195"/>
    </location>
</feature>
<name>A0ABR7IR00_9CLOT</name>
<dbReference type="InterPro" id="IPR000620">
    <property type="entry name" value="EamA_dom"/>
</dbReference>
<reference evidence="9 10" key="1">
    <citation type="submission" date="2020-08" db="EMBL/GenBank/DDBJ databases">
        <title>Genome public.</title>
        <authorList>
            <person name="Liu C."/>
            <person name="Sun Q."/>
        </authorList>
    </citation>
    <scope>NUCLEOTIDE SEQUENCE [LARGE SCALE GENOMIC DNA]</scope>
    <source>
        <strain evidence="9 10">NSJ-27</strain>
    </source>
</reference>
<comment type="similarity">
    <text evidence="2">Belongs to the EamA transporter family.</text>
</comment>
<protein>
    <submittedName>
        <fullName evidence="9">DMT family transporter</fullName>
    </submittedName>
</protein>
<evidence type="ECO:0000313" key="10">
    <source>
        <dbReference type="Proteomes" id="UP000649151"/>
    </source>
</evidence>
<dbReference type="EMBL" id="JACOQK010000001">
    <property type="protein sequence ID" value="MBC5787562.1"/>
    <property type="molecule type" value="Genomic_DNA"/>
</dbReference>
<dbReference type="InterPro" id="IPR037185">
    <property type="entry name" value="EmrE-like"/>
</dbReference>
<feature type="transmembrane region" description="Helical" evidence="7">
    <location>
        <begin position="215"/>
        <end position="231"/>
    </location>
</feature>
<feature type="transmembrane region" description="Helical" evidence="7">
    <location>
        <begin position="243"/>
        <end position="262"/>
    </location>
</feature>
<feature type="transmembrane region" description="Helical" evidence="7">
    <location>
        <begin position="144"/>
        <end position="162"/>
    </location>
</feature>
<keyword evidence="5 7" id="KW-1133">Transmembrane helix</keyword>
<evidence type="ECO:0000259" key="8">
    <source>
        <dbReference type="Pfam" id="PF00892"/>
    </source>
</evidence>
<evidence type="ECO:0000256" key="4">
    <source>
        <dbReference type="ARBA" id="ARBA00022692"/>
    </source>
</evidence>
<keyword evidence="10" id="KW-1185">Reference proteome</keyword>
<sequence length="303" mass="33685">MNKIQSNFCLFCVTLCWSTEVILLKNIPAEIPSISITAMTNFIGCLILIAIFFKKIFRPITKKNLLRVAGLGILNMTYNLLMLFGLQYLNVSTGIFTLSMTTVVLPVLLLLRRQKIRINTWLGVGLILIGILLAVNLHTDLSQLPGIGIMLVVCLLRAWYIIKLNEAAKEMEPIQLSALILGVVAVLSFLIWLFIEPRTVFALSYSSEMLSSIFVYSYFICAFATVINIFAQKQASARTASVIYSLEIVFSTIFSATLPPILVDRITLTPSLVIGCVLVALGAFLSEFDATAFVVAWKRRWSA</sequence>
<evidence type="ECO:0000256" key="6">
    <source>
        <dbReference type="ARBA" id="ARBA00023136"/>
    </source>
</evidence>
<proteinExistence type="inferred from homology"/>
<evidence type="ECO:0000256" key="2">
    <source>
        <dbReference type="ARBA" id="ARBA00007362"/>
    </source>
</evidence>
<dbReference type="SUPFAM" id="SSF103481">
    <property type="entry name" value="Multidrug resistance efflux transporter EmrE"/>
    <property type="match status" value="1"/>
</dbReference>
<evidence type="ECO:0000313" key="9">
    <source>
        <dbReference type="EMBL" id="MBC5787562.1"/>
    </source>
</evidence>
<feature type="transmembrane region" description="Helical" evidence="7">
    <location>
        <begin position="118"/>
        <end position="138"/>
    </location>
</feature>
<gene>
    <name evidence="9" type="ORF">H8Z77_05935</name>
</gene>
<organism evidence="9 10">
    <name type="scientific">Clostridium facile</name>
    <dbReference type="NCBI Taxonomy" id="2763035"/>
    <lineage>
        <taxon>Bacteria</taxon>
        <taxon>Bacillati</taxon>
        <taxon>Bacillota</taxon>
        <taxon>Clostridia</taxon>
        <taxon>Eubacteriales</taxon>
        <taxon>Clostridiaceae</taxon>
        <taxon>Clostridium</taxon>
    </lineage>
</organism>
<evidence type="ECO:0000256" key="3">
    <source>
        <dbReference type="ARBA" id="ARBA00022475"/>
    </source>
</evidence>
<evidence type="ECO:0000256" key="1">
    <source>
        <dbReference type="ARBA" id="ARBA00004651"/>
    </source>
</evidence>
<dbReference type="Proteomes" id="UP000649151">
    <property type="component" value="Unassembled WGS sequence"/>
</dbReference>
<accession>A0ABR7IR00</accession>
<feature type="transmembrane region" description="Helical" evidence="7">
    <location>
        <begin position="91"/>
        <end position="111"/>
    </location>
</feature>
<evidence type="ECO:0000256" key="5">
    <source>
        <dbReference type="ARBA" id="ARBA00022989"/>
    </source>
</evidence>
<comment type="caution">
    <text evidence="9">The sequence shown here is derived from an EMBL/GenBank/DDBJ whole genome shotgun (WGS) entry which is preliminary data.</text>
</comment>
<feature type="transmembrane region" description="Helical" evidence="7">
    <location>
        <begin position="268"/>
        <end position="297"/>
    </location>
</feature>
<dbReference type="Pfam" id="PF00892">
    <property type="entry name" value="EamA"/>
    <property type="match status" value="2"/>
</dbReference>
<dbReference type="PANTHER" id="PTHR42920">
    <property type="entry name" value="OS03G0707200 PROTEIN-RELATED"/>
    <property type="match status" value="1"/>
</dbReference>
<feature type="domain" description="EamA" evidence="8">
    <location>
        <begin position="145"/>
        <end position="286"/>
    </location>
</feature>
<feature type="transmembrane region" description="Helical" evidence="7">
    <location>
        <begin position="65"/>
        <end position="85"/>
    </location>
</feature>
<keyword evidence="6 7" id="KW-0472">Membrane</keyword>
<keyword evidence="4 7" id="KW-0812">Transmembrane</keyword>